<evidence type="ECO:0000313" key="3">
    <source>
        <dbReference type="EMBL" id="MCC5447301.1"/>
    </source>
</evidence>
<feature type="domain" description="Xylose isomerase-like TIM barrel" evidence="2">
    <location>
        <begin position="33"/>
        <end position="273"/>
    </location>
</feature>
<dbReference type="InterPro" id="IPR001719">
    <property type="entry name" value="AP_endonuc_2"/>
</dbReference>
<dbReference type="Proteomes" id="UP000245509">
    <property type="component" value="Unassembled WGS sequence"/>
</dbReference>
<dbReference type="PANTHER" id="PTHR21445:SF0">
    <property type="entry name" value="APURINIC-APYRIMIDINIC ENDONUCLEASE"/>
    <property type="match status" value="1"/>
</dbReference>
<dbReference type="GO" id="GO:0008270">
    <property type="term" value="F:zinc ion binding"/>
    <property type="evidence" value="ECO:0007669"/>
    <property type="project" value="InterPro"/>
</dbReference>
<dbReference type="AlphaFoldDB" id="A0A2T9WKK4"/>
<evidence type="ECO:0000256" key="1">
    <source>
        <dbReference type="SAM" id="Coils"/>
    </source>
</evidence>
<sequence length="278" mass="32466">MVKHPKKLHFGPAGVPLSSKKRDTLSGIIYTYEELNLDGFEIEFTYGVKLKEDVANNINEYLKDKEFILTCHAPYYINLNSTEESKINKSIDMLYNAARLLYLSGGYSVVFHPGWYLNNSKEETYNIVKENLKKLMDKLKDESIDIYIRPETMELSKKFGDIDEVIKLSQDIENVLPAVDFAHLRYRSNRNDIDYFREILDKIENELGREALDNMHIHISGITLDKKGTHLNLEESDMPWKDILKLLKEYKVKGVVISESPNIEEDAIRMRDYYKKLK</sequence>
<comment type="caution">
    <text evidence="4">The sequence shown here is derived from an EMBL/GenBank/DDBJ whole genome shotgun (WGS) entry which is preliminary data.</text>
</comment>
<dbReference type="GO" id="GO:0006284">
    <property type="term" value="P:base-excision repair"/>
    <property type="evidence" value="ECO:0007669"/>
    <property type="project" value="TreeGrafter"/>
</dbReference>
<accession>A0A2T9WKK4</accession>
<feature type="coiled-coil region" evidence="1">
    <location>
        <begin position="118"/>
        <end position="145"/>
    </location>
</feature>
<evidence type="ECO:0000259" key="2">
    <source>
        <dbReference type="Pfam" id="PF01261"/>
    </source>
</evidence>
<reference evidence="4" key="1">
    <citation type="journal article" date="2015" name="Appl. Environ. Microbiol.">
        <title>Nanoarchaeota, Their Sulfolobales Host, and Nanoarchaeota Virus Distribution across Yellowstone National Park Hot Springs.</title>
        <authorList>
            <person name="Munson-McGee J.H."/>
            <person name="Field E.K."/>
            <person name="Bateson M."/>
            <person name="Rooney C."/>
            <person name="Stepanauskas R."/>
            <person name="Young M.J."/>
        </authorList>
    </citation>
    <scope>NUCLEOTIDE SEQUENCE [LARGE SCALE GENOMIC DNA]</scope>
    <source>
        <strain evidence="4">SCGC AB-777_F03</strain>
    </source>
</reference>
<reference evidence="3" key="3">
    <citation type="submission" date="2017-05" db="EMBL/GenBank/DDBJ databases">
        <authorList>
            <person name="Munson-Mcgee J.H."/>
        </authorList>
    </citation>
    <scope>NUCLEOTIDE SEQUENCE</scope>
    <source>
        <strain evidence="3">SCGC AB-777_F03</strain>
    </source>
</reference>
<dbReference type="SUPFAM" id="SSF51658">
    <property type="entry name" value="Xylose isomerase-like"/>
    <property type="match status" value="1"/>
</dbReference>
<dbReference type="InterPro" id="IPR013022">
    <property type="entry name" value="Xyl_isomerase-like_TIM-brl"/>
</dbReference>
<organism evidence="4">
    <name type="scientific">Nanobsidianus stetteri</name>
    <dbReference type="NCBI Taxonomy" id="1294122"/>
    <lineage>
        <taxon>Archaea</taxon>
        <taxon>Nanobdellota</taxon>
        <taxon>Candidatus Nanoarchaeia</taxon>
        <taxon>Nanoarchaeales</taxon>
        <taxon>Nanopusillaceae</taxon>
        <taxon>Candidatus Nanobsidianus</taxon>
    </lineage>
</organism>
<protein>
    <submittedName>
        <fullName evidence="3">TIM barrel protein</fullName>
    </submittedName>
</protein>
<dbReference type="GO" id="GO:0003906">
    <property type="term" value="F:DNA-(apurinic or apyrimidinic site) endonuclease activity"/>
    <property type="evidence" value="ECO:0007669"/>
    <property type="project" value="TreeGrafter"/>
</dbReference>
<dbReference type="PANTHER" id="PTHR21445">
    <property type="entry name" value="ENDONUCLEASE IV ENDODEOXYRIBONUCLEASE IV"/>
    <property type="match status" value="1"/>
</dbReference>
<dbReference type="InterPro" id="IPR036237">
    <property type="entry name" value="Xyl_isomerase-like_sf"/>
</dbReference>
<name>A0A2T9WKK4_NANST</name>
<dbReference type="Gene3D" id="3.20.20.150">
    <property type="entry name" value="Divalent-metal-dependent TIM barrel enzymes"/>
    <property type="match status" value="1"/>
</dbReference>
<reference evidence="4" key="2">
    <citation type="submission" date="2017-05" db="EMBL/GenBank/DDBJ databases">
        <authorList>
            <person name="Song R."/>
            <person name="Chenine A.L."/>
            <person name="Ruprecht R.M."/>
        </authorList>
    </citation>
    <scope>NUCLEOTIDE SEQUENCE</scope>
    <source>
        <strain evidence="4">SCGC AB-777_F03</strain>
    </source>
</reference>
<dbReference type="GO" id="GO:0008081">
    <property type="term" value="F:phosphoric diester hydrolase activity"/>
    <property type="evidence" value="ECO:0007669"/>
    <property type="project" value="TreeGrafter"/>
</dbReference>
<gene>
    <name evidence="3" type="ORF">DDW03_002705</name>
    <name evidence="4" type="ORF">DDW03_02605</name>
</gene>
<dbReference type="GO" id="GO:0003677">
    <property type="term" value="F:DNA binding"/>
    <property type="evidence" value="ECO:0007669"/>
    <property type="project" value="InterPro"/>
</dbReference>
<evidence type="ECO:0000313" key="4">
    <source>
        <dbReference type="EMBL" id="PVU68354.1"/>
    </source>
</evidence>
<dbReference type="SMART" id="SM00518">
    <property type="entry name" value="AP2Ec"/>
    <property type="match status" value="1"/>
</dbReference>
<dbReference type="EMBL" id="QEFP01000015">
    <property type="protein sequence ID" value="PVU68354.1"/>
    <property type="molecule type" value="Genomic_DNA"/>
</dbReference>
<dbReference type="FunFam" id="3.20.20.150:FF:000017">
    <property type="entry name" value="Endonuclease IV related protein"/>
    <property type="match status" value="1"/>
</dbReference>
<dbReference type="Pfam" id="PF01261">
    <property type="entry name" value="AP_endonuc_2"/>
    <property type="match status" value="1"/>
</dbReference>
<keyword evidence="1" id="KW-0175">Coiled coil</keyword>
<dbReference type="RefSeq" id="WP_228615524.1">
    <property type="nucleotide sequence ID" value="NZ_QEFP02000020.1"/>
</dbReference>
<reference evidence="3" key="4">
    <citation type="submission" date="2021-11" db="EMBL/GenBank/DDBJ databases">
        <authorList>
            <person name="Munson-Mcgee J."/>
            <person name="Field E."/>
            <person name="Bateson M."/>
            <person name="Rooney C."/>
            <person name="Stepanauskas R."/>
            <person name="Young M."/>
        </authorList>
    </citation>
    <scope>NUCLEOTIDE SEQUENCE</scope>
    <source>
        <strain evidence="3">SCGC AB-777_F03</strain>
    </source>
</reference>
<dbReference type="EMBL" id="QEFP02000020">
    <property type="protein sequence ID" value="MCC5447301.1"/>
    <property type="molecule type" value="Genomic_DNA"/>
</dbReference>
<proteinExistence type="predicted"/>